<feature type="repeat" description="TPR" evidence="3">
    <location>
        <begin position="448"/>
        <end position="481"/>
    </location>
</feature>
<dbReference type="InterPro" id="IPR050595">
    <property type="entry name" value="Bact_response_regulator"/>
</dbReference>
<dbReference type="Pfam" id="PF00072">
    <property type="entry name" value="Response_reg"/>
    <property type="match status" value="1"/>
</dbReference>
<evidence type="ECO:0000313" key="5">
    <source>
        <dbReference type="EMBL" id="GLX78533.1"/>
    </source>
</evidence>
<evidence type="ECO:0000256" key="1">
    <source>
        <dbReference type="ARBA" id="ARBA00022553"/>
    </source>
</evidence>
<dbReference type="Gene3D" id="1.25.40.10">
    <property type="entry name" value="Tetratricopeptide repeat domain"/>
    <property type="match status" value="2"/>
</dbReference>
<evidence type="ECO:0000256" key="3">
    <source>
        <dbReference type="PROSITE-ProRule" id="PRU00339"/>
    </source>
</evidence>
<dbReference type="EMBL" id="BSST01000001">
    <property type="protein sequence ID" value="GLX78533.1"/>
    <property type="molecule type" value="Genomic_DNA"/>
</dbReference>
<feature type="repeat" description="TPR" evidence="3">
    <location>
        <begin position="234"/>
        <end position="267"/>
    </location>
</feature>
<keyword evidence="6" id="KW-1185">Reference proteome</keyword>
<organism evidence="5 6">
    <name type="scientific">Thalassotalea insulae</name>
    <dbReference type="NCBI Taxonomy" id="2056778"/>
    <lineage>
        <taxon>Bacteria</taxon>
        <taxon>Pseudomonadati</taxon>
        <taxon>Pseudomonadota</taxon>
        <taxon>Gammaproteobacteria</taxon>
        <taxon>Alteromonadales</taxon>
        <taxon>Colwelliaceae</taxon>
        <taxon>Thalassotalea</taxon>
    </lineage>
</organism>
<dbReference type="PROSITE" id="PS50110">
    <property type="entry name" value="RESPONSE_REGULATORY"/>
    <property type="match status" value="1"/>
</dbReference>
<dbReference type="SUPFAM" id="SSF48452">
    <property type="entry name" value="TPR-like"/>
    <property type="match status" value="2"/>
</dbReference>
<protein>
    <submittedName>
        <fullName evidence="5">Response regulator</fullName>
    </submittedName>
</protein>
<comment type="caution">
    <text evidence="5">The sequence shown here is derived from an EMBL/GenBank/DDBJ whole genome shotgun (WGS) entry which is preliminary data.</text>
</comment>
<dbReference type="PANTHER" id="PTHR44591">
    <property type="entry name" value="STRESS RESPONSE REGULATOR PROTEIN 1"/>
    <property type="match status" value="1"/>
</dbReference>
<name>A0ABQ6GRF7_9GAMM</name>
<evidence type="ECO:0000259" key="4">
    <source>
        <dbReference type="PROSITE" id="PS50110"/>
    </source>
</evidence>
<dbReference type="Pfam" id="PF13432">
    <property type="entry name" value="TPR_16"/>
    <property type="match status" value="1"/>
</dbReference>
<keyword evidence="1" id="KW-0597">Phosphoprotein</keyword>
<evidence type="ECO:0000313" key="6">
    <source>
        <dbReference type="Proteomes" id="UP001157186"/>
    </source>
</evidence>
<dbReference type="Gene3D" id="3.40.50.2300">
    <property type="match status" value="1"/>
</dbReference>
<reference evidence="5 6" key="1">
    <citation type="submission" date="2023-03" db="EMBL/GenBank/DDBJ databases">
        <title>Draft genome sequence of Thalassotalea insulae KCTC 62186T.</title>
        <authorList>
            <person name="Sawabe T."/>
        </authorList>
    </citation>
    <scope>NUCLEOTIDE SEQUENCE [LARGE SCALE GENOMIC DNA]</scope>
    <source>
        <strain evidence="5 6">KCTC 62186</strain>
    </source>
</reference>
<proteinExistence type="predicted"/>
<dbReference type="CDD" id="cd17589">
    <property type="entry name" value="REC_TPR"/>
    <property type="match status" value="1"/>
</dbReference>
<dbReference type="PANTHER" id="PTHR44591:SF3">
    <property type="entry name" value="RESPONSE REGULATORY DOMAIN-CONTAINING PROTEIN"/>
    <property type="match status" value="1"/>
</dbReference>
<accession>A0ABQ6GRF7</accession>
<feature type="domain" description="Response regulatory" evidence="4">
    <location>
        <begin position="10"/>
        <end position="130"/>
    </location>
</feature>
<keyword evidence="3" id="KW-0802">TPR repeat</keyword>
<comment type="caution">
    <text evidence="2">Lacks conserved residue(s) required for the propagation of feature annotation.</text>
</comment>
<dbReference type="SMART" id="SM00448">
    <property type="entry name" value="REC"/>
    <property type="match status" value="1"/>
</dbReference>
<dbReference type="Pfam" id="PF13174">
    <property type="entry name" value="TPR_6"/>
    <property type="match status" value="1"/>
</dbReference>
<gene>
    <name evidence="5" type="ORF">tinsulaeT_18730</name>
</gene>
<sequence>MSKVDYGNKRFLVVDNIKQSRDTLKIFAYSLGALSVDTNCHAPDILALCETNDYDVILLGYDLGDKRKNGQQILEELRAKNKLSRRCIIIMITAEVSQAMVLAALEHKPDEYLTKPYTLKDLTIRLNRCFEKKQAMRAIYQAMDVDDKVKVIALCKKLIQKNSPYKNECLGIRSRQHFELGEYAQAKKIYSAYLGTPNCQWAAIGLGKIALVEGHYLNAEKYFNAIIDDNPLYLSAYDWLAKTYELNNDPDKAEEILEKALMASPRSVTRLKKYAELCLTNNKLDKATKALSKTNDLAYHSIHKKPDHALQFAEALIEHADNLRLFEIRKLNHKAFDILANMTRDFPVNELKVIAQFLTAQLHNKAKDTGLAKSALKDAERLLELFKDQLSVENTFRAARSLIALQRRGKAEKLLEQLAEAHPDNMEILSEVVALSDRPISEKDKLAAQAALEVGVSLYKANHYTLAIDKLNQALYHFPNHLGVKLNLLQVLLISYETNPDRIADFKQAKVLMNQLKDLSPESESFKRYSKLRSKYQALATFINNRKSG</sequence>
<dbReference type="InterPro" id="IPR011006">
    <property type="entry name" value="CheY-like_superfamily"/>
</dbReference>
<dbReference type="RefSeq" id="WP_284244414.1">
    <property type="nucleotide sequence ID" value="NZ_BSST01000001.1"/>
</dbReference>
<dbReference type="Proteomes" id="UP001157186">
    <property type="component" value="Unassembled WGS sequence"/>
</dbReference>
<dbReference type="InterPro" id="IPR019734">
    <property type="entry name" value="TPR_rpt"/>
</dbReference>
<dbReference type="InterPro" id="IPR011990">
    <property type="entry name" value="TPR-like_helical_dom_sf"/>
</dbReference>
<dbReference type="SMART" id="SM00028">
    <property type="entry name" value="TPR"/>
    <property type="match status" value="2"/>
</dbReference>
<dbReference type="SUPFAM" id="SSF52172">
    <property type="entry name" value="CheY-like"/>
    <property type="match status" value="1"/>
</dbReference>
<dbReference type="PROSITE" id="PS50005">
    <property type="entry name" value="TPR"/>
    <property type="match status" value="2"/>
</dbReference>
<evidence type="ECO:0000256" key="2">
    <source>
        <dbReference type="PROSITE-ProRule" id="PRU00169"/>
    </source>
</evidence>
<dbReference type="InterPro" id="IPR001789">
    <property type="entry name" value="Sig_transdc_resp-reg_receiver"/>
</dbReference>